<dbReference type="RefSeq" id="WP_035193166.1">
    <property type="nucleotide sequence ID" value="NZ_CCCS020000035.1"/>
</dbReference>
<dbReference type="EMBL" id="CCCS020000035">
    <property type="protein sequence ID" value="CDQ10612.1"/>
    <property type="molecule type" value="Genomic_DNA"/>
</dbReference>
<proteinExistence type="predicted"/>
<keyword evidence="3" id="KW-1185">Reference proteome</keyword>
<evidence type="ECO:0000313" key="2">
    <source>
        <dbReference type="EMBL" id="SMH64642.1"/>
    </source>
</evidence>
<reference evidence="2 3" key="3">
    <citation type="submission" date="2017-03" db="EMBL/GenBank/DDBJ databases">
        <authorList>
            <person name="Regsiter A."/>
            <person name="William W."/>
        </authorList>
    </citation>
    <scope>NUCLEOTIDE SEQUENCE [LARGE SCALE GENOMIC DNA]</scope>
    <source>
        <strain evidence="2">PRJEB5721</strain>
    </source>
</reference>
<protein>
    <submittedName>
        <fullName evidence="1">Uncharacterized protein</fullName>
    </submittedName>
</protein>
<evidence type="ECO:0000313" key="1">
    <source>
        <dbReference type="EMBL" id="CDQ10612.1"/>
    </source>
</evidence>
<reference evidence="1" key="1">
    <citation type="submission" date="2014-03" db="EMBL/GenBank/DDBJ databases">
        <authorList>
            <person name="Genoscope - CEA"/>
        </authorList>
    </citation>
    <scope>NUCLEOTIDE SEQUENCE [LARGE SCALE GENOMIC DNA]</scope>
    <source>
        <strain evidence="1">CF27</strain>
    </source>
</reference>
<dbReference type="AlphaFoldDB" id="A0A060UPS5"/>
<gene>
    <name evidence="2" type="ORF">AFERRI_10676</name>
    <name evidence="1" type="ORF">AFERRI_400393</name>
</gene>
<reference evidence="1" key="2">
    <citation type="submission" date="2014-07" db="EMBL/GenBank/DDBJ databases">
        <title>Initial genome analysis of the psychrotolerant acidophile Acidithiobacillus ferrivorans CF27: insights into iron and sulfur oxidation pathways and into biofilm formation.</title>
        <authorList>
            <person name="Talla E."/>
            <person name="Hedrich S."/>
            <person name="Mangenot S."/>
            <person name="Ji B."/>
            <person name="Johnson D.B."/>
            <person name="Barbe V."/>
            <person name="Bonnefoy V."/>
        </authorList>
    </citation>
    <scope>NUCLEOTIDE SEQUENCE [LARGE SCALE GENOMIC DNA]</scope>
    <source>
        <strain evidence="1">CF27</strain>
    </source>
</reference>
<name>A0A060UPS5_9PROT</name>
<sequence length="160" mass="17498">MFEETEGFLLVDAMADAAPNQSGGISLFTPLIGLSDVEADHYLARRCVEHMTAKLALSRANGRGGWHTPECSDEHLHKMLREHVEKGDMVDVLNIAGMILVRQESRARQEPIPMPGPAGCDMPMLGPTGDPGTKAEKIRSMFESHNWTTQAGCVNGVRED</sequence>
<dbReference type="EMBL" id="LT841305">
    <property type="protein sequence ID" value="SMH64642.1"/>
    <property type="molecule type" value="Genomic_DNA"/>
</dbReference>
<evidence type="ECO:0000313" key="3">
    <source>
        <dbReference type="Proteomes" id="UP000193925"/>
    </source>
</evidence>
<accession>A0A060UPS5</accession>
<dbReference type="Proteomes" id="UP000193925">
    <property type="component" value="Chromosome AFERRI"/>
</dbReference>
<organism evidence="1">
    <name type="scientific">Acidithiobacillus ferrivorans</name>
    <dbReference type="NCBI Taxonomy" id="160808"/>
    <lineage>
        <taxon>Bacteria</taxon>
        <taxon>Pseudomonadati</taxon>
        <taxon>Pseudomonadota</taxon>
        <taxon>Acidithiobacillia</taxon>
        <taxon>Acidithiobacillales</taxon>
        <taxon>Acidithiobacillaceae</taxon>
        <taxon>Acidithiobacillus</taxon>
    </lineage>
</organism>